<evidence type="ECO:0000313" key="2">
    <source>
        <dbReference type="EMBL" id="EEB22476.1"/>
    </source>
</evidence>
<evidence type="ECO:0000256" key="1">
    <source>
        <dbReference type="SAM" id="Phobius"/>
    </source>
</evidence>
<evidence type="ECO:0000313" key="3">
    <source>
        <dbReference type="Proteomes" id="UP000003882"/>
    </source>
</evidence>
<protein>
    <submittedName>
        <fullName evidence="2">Uncharacterized protein</fullName>
    </submittedName>
</protein>
<dbReference type="EMBL" id="ABXY01000001">
    <property type="protein sequence ID" value="EEB22476.1"/>
    <property type="molecule type" value="Genomic_DNA"/>
</dbReference>
<gene>
    <name evidence="2" type="ORF">BIFCAT_00111</name>
</gene>
<reference evidence="2 3" key="2">
    <citation type="submission" date="2008-10" db="EMBL/GenBank/DDBJ databases">
        <authorList>
            <person name="Fulton L."/>
            <person name="Clifton S."/>
            <person name="Fulton B."/>
            <person name="Xu J."/>
            <person name="Minx P."/>
            <person name="Pepin K.H."/>
            <person name="Johnson M."/>
            <person name="Bhonagiri V."/>
            <person name="Nash W.E."/>
            <person name="Mardis E.R."/>
            <person name="Wilson R.K."/>
        </authorList>
    </citation>
    <scope>NUCLEOTIDE SEQUENCE [LARGE SCALE GENOMIC DNA]</scope>
    <source>
        <strain evidence="2 3">DSM 16992</strain>
    </source>
</reference>
<feature type="transmembrane region" description="Helical" evidence="1">
    <location>
        <begin position="36"/>
        <end position="58"/>
    </location>
</feature>
<keyword evidence="1" id="KW-0472">Membrane</keyword>
<name>B6XSA4_9BIFI</name>
<dbReference type="AlphaFoldDB" id="B6XSA4"/>
<organism evidence="2 3">
    <name type="scientific">Bifidobacterium catenulatum DSM 16992 = JCM 1194 = LMG 11043</name>
    <dbReference type="NCBI Taxonomy" id="566552"/>
    <lineage>
        <taxon>Bacteria</taxon>
        <taxon>Bacillati</taxon>
        <taxon>Actinomycetota</taxon>
        <taxon>Actinomycetes</taxon>
        <taxon>Bifidobacteriales</taxon>
        <taxon>Bifidobacteriaceae</taxon>
        <taxon>Bifidobacterium</taxon>
    </lineage>
</organism>
<sequence>MSVRQRCQSSSIKTTYFSPSWACCLIRNLKQSLLPWLVFLLTAVVLVIDGSHVAAILLRMDIQLDLPSHVSVA</sequence>
<accession>B6XSA4</accession>
<keyword evidence="1" id="KW-1133">Transmembrane helix</keyword>
<proteinExistence type="predicted"/>
<dbReference type="Proteomes" id="UP000003882">
    <property type="component" value="Unassembled WGS sequence"/>
</dbReference>
<comment type="caution">
    <text evidence="2">The sequence shown here is derived from an EMBL/GenBank/DDBJ whole genome shotgun (WGS) entry which is preliminary data.</text>
</comment>
<reference evidence="2 3" key="1">
    <citation type="submission" date="2008-10" db="EMBL/GenBank/DDBJ databases">
        <title>Draft genome sequence of Bifidobacterium catenulatum (DSM 16992).</title>
        <authorList>
            <person name="Sudarsanam P."/>
            <person name="Ley R."/>
            <person name="Guruge J."/>
            <person name="Turnbaugh P.J."/>
            <person name="Mahowald M."/>
            <person name="Liep D."/>
            <person name="Gordon J."/>
        </authorList>
    </citation>
    <scope>NUCLEOTIDE SEQUENCE [LARGE SCALE GENOMIC DNA]</scope>
    <source>
        <strain evidence="2 3">DSM 16992</strain>
    </source>
</reference>
<keyword evidence="1" id="KW-0812">Transmembrane</keyword>